<evidence type="ECO:0000256" key="8">
    <source>
        <dbReference type="ARBA" id="ARBA00023180"/>
    </source>
</evidence>
<feature type="transmembrane region" description="Helical" evidence="12">
    <location>
        <begin position="102"/>
        <end position="125"/>
    </location>
</feature>
<feature type="transmembrane region" description="Helical" evidence="12">
    <location>
        <begin position="78"/>
        <end position="96"/>
    </location>
</feature>
<protein>
    <recommendedName>
        <fullName evidence="11">Facilitated trehalose transporter Tret1</fullName>
    </recommendedName>
</protein>
<evidence type="ECO:0000313" key="14">
    <source>
        <dbReference type="EMBL" id="JAB56809.1"/>
    </source>
</evidence>
<dbReference type="InterPro" id="IPR020846">
    <property type="entry name" value="MFS_dom"/>
</dbReference>
<dbReference type="PROSITE" id="PS00216">
    <property type="entry name" value="SUGAR_TRANSPORT_1"/>
    <property type="match status" value="1"/>
</dbReference>
<sequence>FKKFYREFLAAFCANLTILSCGIAIIWPSPTLPILLHDNSPLKITSNQGAWIVAILAVGGVLGPIISASIVDRVGRKLTLLVATIPLIIAWILILLAKNVYILYLARIITGIGINMCLATVPMYLGEISTDQKRGFITSMISVMIILGGILTYSIGPFVSFRTFPWVALGVIVLFLILAMFIMPETPYYLVSRDKIFEAENSLKWLRNSDNVKTEVNMIQMSIELAKQNRATVRELFTKRNRKSLFLVLALHASQLMSGSQVIEVFAQLIFEDVADGLRAEYSAIILGVVQLISAIVSSILLDKIGRRPLIIFSSIGCAICTFLTGLYFLLARSTNIELKFINWLPLTSLIFYTIIFNMGLSTTPFTIIAEIFPTNIKAHGIATQTIFGAVVAASTAKFFQVTHDSFGATIPFWTFTIFLIIFCVTFWKHLPETKGKSLNLILNEMKVYDYSFQNK</sequence>
<dbReference type="Pfam" id="PF00083">
    <property type="entry name" value="Sugar_tr"/>
    <property type="match status" value="1"/>
</dbReference>
<evidence type="ECO:0000256" key="1">
    <source>
        <dbReference type="ARBA" id="ARBA00004651"/>
    </source>
</evidence>
<evidence type="ECO:0000256" key="4">
    <source>
        <dbReference type="ARBA" id="ARBA00022597"/>
    </source>
</evidence>
<dbReference type="InterPro" id="IPR005828">
    <property type="entry name" value="MFS_sugar_transport-like"/>
</dbReference>
<keyword evidence="7 12" id="KW-0472">Membrane</keyword>
<feature type="transmembrane region" description="Helical" evidence="12">
    <location>
        <begin position="350"/>
        <end position="370"/>
    </location>
</feature>
<evidence type="ECO:0000256" key="12">
    <source>
        <dbReference type="SAM" id="Phobius"/>
    </source>
</evidence>
<dbReference type="PROSITE" id="PS50850">
    <property type="entry name" value="MFS"/>
    <property type="match status" value="1"/>
</dbReference>
<dbReference type="Gene3D" id="1.20.1250.20">
    <property type="entry name" value="MFS general substrate transporter like domains"/>
    <property type="match status" value="1"/>
</dbReference>
<comment type="similarity">
    <text evidence="9">Belongs to the major facilitator superfamily. Sugar transporter (TC 2.A.1.1) family. Trehalose transporter subfamily.</text>
</comment>
<feature type="transmembrane region" description="Helical" evidence="12">
    <location>
        <begin position="382"/>
        <end position="400"/>
    </location>
</feature>
<dbReference type="InterPro" id="IPR050549">
    <property type="entry name" value="MFS_Trehalose_Transporter"/>
</dbReference>
<dbReference type="PRINTS" id="PR00171">
    <property type="entry name" value="SUGRTRNSPORT"/>
</dbReference>
<feature type="domain" description="Major facilitator superfamily (MFS) profile" evidence="13">
    <location>
        <begin position="8"/>
        <end position="435"/>
    </location>
</feature>
<feature type="transmembrane region" description="Helical" evidence="12">
    <location>
        <begin position="282"/>
        <end position="302"/>
    </location>
</feature>
<feature type="transmembrane region" description="Helical" evidence="12">
    <location>
        <begin position="7"/>
        <end position="29"/>
    </location>
</feature>
<keyword evidence="8" id="KW-0325">Glycoprotein</keyword>
<dbReference type="InterPro" id="IPR005829">
    <property type="entry name" value="Sugar_transporter_CS"/>
</dbReference>
<evidence type="ECO:0000256" key="11">
    <source>
        <dbReference type="ARBA" id="ARBA00069106"/>
    </source>
</evidence>
<dbReference type="InterPro" id="IPR003663">
    <property type="entry name" value="Sugar/inositol_transpt"/>
</dbReference>
<feature type="transmembrane region" description="Helical" evidence="12">
    <location>
        <begin position="309"/>
        <end position="330"/>
    </location>
</feature>
<dbReference type="InterPro" id="IPR036259">
    <property type="entry name" value="MFS_trans_sf"/>
</dbReference>
<proteinExistence type="evidence at transcript level"/>
<evidence type="ECO:0000256" key="10">
    <source>
        <dbReference type="ARBA" id="ARBA00060205"/>
    </source>
</evidence>
<evidence type="ECO:0000256" key="9">
    <source>
        <dbReference type="ARBA" id="ARBA00024348"/>
    </source>
</evidence>
<keyword evidence="4" id="KW-0762">Sugar transport</keyword>
<feature type="transmembrane region" description="Helical" evidence="12">
    <location>
        <begin position="137"/>
        <end position="158"/>
    </location>
</feature>
<dbReference type="GO" id="GO:0015574">
    <property type="term" value="F:trehalose transmembrane transporter activity"/>
    <property type="evidence" value="ECO:0007669"/>
    <property type="project" value="UniProtKB-ARBA"/>
</dbReference>
<dbReference type="AlphaFoldDB" id="U5ESW1"/>
<comment type="subcellular location">
    <subcellularLocation>
        <location evidence="1">Cell membrane</location>
        <topology evidence="1">Multi-pass membrane protein</topology>
    </subcellularLocation>
</comment>
<feature type="non-terminal residue" evidence="14">
    <location>
        <position position="1"/>
    </location>
</feature>
<organism evidence="14">
    <name type="scientific">Corethrella appendiculata</name>
    <dbReference type="NCBI Taxonomy" id="1370023"/>
    <lineage>
        <taxon>Eukaryota</taxon>
        <taxon>Metazoa</taxon>
        <taxon>Ecdysozoa</taxon>
        <taxon>Arthropoda</taxon>
        <taxon>Hexapoda</taxon>
        <taxon>Insecta</taxon>
        <taxon>Pterygota</taxon>
        <taxon>Neoptera</taxon>
        <taxon>Endopterygota</taxon>
        <taxon>Diptera</taxon>
        <taxon>Nematocera</taxon>
        <taxon>Culicoidea</taxon>
        <taxon>Chaoboridae</taxon>
        <taxon>Corethrella</taxon>
    </lineage>
</organism>
<feature type="transmembrane region" description="Helical" evidence="12">
    <location>
        <begin position="164"/>
        <end position="183"/>
    </location>
</feature>
<dbReference type="PANTHER" id="PTHR48021:SF46">
    <property type="entry name" value="MAJOR FACILITATOR SUPERFAMILY (MFS) PROFILE DOMAIN-CONTAINING PROTEIN"/>
    <property type="match status" value="1"/>
</dbReference>
<keyword evidence="2" id="KW-0813">Transport</keyword>
<evidence type="ECO:0000256" key="6">
    <source>
        <dbReference type="ARBA" id="ARBA00022989"/>
    </source>
</evidence>
<evidence type="ECO:0000256" key="7">
    <source>
        <dbReference type="ARBA" id="ARBA00023136"/>
    </source>
</evidence>
<evidence type="ECO:0000256" key="3">
    <source>
        <dbReference type="ARBA" id="ARBA00022475"/>
    </source>
</evidence>
<dbReference type="EMBL" id="GANO01003062">
    <property type="protein sequence ID" value="JAB56809.1"/>
    <property type="molecule type" value="mRNA"/>
</dbReference>
<comment type="function">
    <text evidence="10">High-capacity facilitative transporter for trehalose. Does not transport maltose, sucrose or lactose. Mediates the bidirectional transfer of trehalose. Responsible for the transport of trehalose synthesized in the fat body and the incorporation of trehalose into other tissues that require a carbon source, thereby regulating trehalose levels in the hemolymph.</text>
</comment>
<dbReference type="SUPFAM" id="SSF103473">
    <property type="entry name" value="MFS general substrate transporter"/>
    <property type="match status" value="1"/>
</dbReference>
<keyword evidence="6 12" id="KW-1133">Transmembrane helix</keyword>
<feature type="transmembrane region" description="Helical" evidence="12">
    <location>
        <begin position="49"/>
        <end position="71"/>
    </location>
</feature>
<dbReference type="PANTHER" id="PTHR48021">
    <property type="match status" value="1"/>
</dbReference>
<keyword evidence="5 12" id="KW-0812">Transmembrane</keyword>
<feature type="transmembrane region" description="Helical" evidence="12">
    <location>
        <begin position="244"/>
        <end position="270"/>
    </location>
</feature>
<evidence type="ECO:0000256" key="5">
    <source>
        <dbReference type="ARBA" id="ARBA00022692"/>
    </source>
</evidence>
<reference evidence="14" key="1">
    <citation type="journal article" date="2014" name="Insect Biochem. Mol. Biol.">
        <title>An insight into the sialome of the frog biting fly, Corethrella appendiculata.</title>
        <authorList>
            <person name="Ribeiro J.M.C."/>
            <person name="Chagas A.C."/>
            <person name="Pham V.M."/>
            <person name="Lounibos L.P."/>
            <person name="Calvo E."/>
        </authorList>
    </citation>
    <scope>NUCLEOTIDE SEQUENCE</scope>
    <source>
        <tissue evidence="14">Salivary glands</tissue>
    </source>
</reference>
<dbReference type="FunFam" id="1.20.1250.20:FF:000055">
    <property type="entry name" value="Facilitated trehalose transporter Tret1-2 homolog"/>
    <property type="match status" value="1"/>
</dbReference>
<name>U5ESW1_9DIPT</name>
<dbReference type="GO" id="GO:0005886">
    <property type="term" value="C:plasma membrane"/>
    <property type="evidence" value="ECO:0007669"/>
    <property type="project" value="UniProtKB-SubCell"/>
</dbReference>
<evidence type="ECO:0000259" key="13">
    <source>
        <dbReference type="PROSITE" id="PS50850"/>
    </source>
</evidence>
<keyword evidence="3" id="KW-1003">Cell membrane</keyword>
<feature type="transmembrane region" description="Helical" evidence="12">
    <location>
        <begin position="406"/>
        <end position="428"/>
    </location>
</feature>
<evidence type="ECO:0000256" key="2">
    <source>
        <dbReference type="ARBA" id="ARBA00022448"/>
    </source>
</evidence>
<accession>U5ESW1</accession>